<comment type="cofactor">
    <cofactor evidence="1">
        <name>Mg(2+)</name>
        <dbReference type="ChEBI" id="CHEBI:18420"/>
    </cofactor>
</comment>
<evidence type="ECO:0000256" key="2">
    <source>
        <dbReference type="ARBA" id="ARBA00008142"/>
    </source>
</evidence>
<dbReference type="GO" id="GO:0004550">
    <property type="term" value="F:nucleoside diphosphate kinase activity"/>
    <property type="evidence" value="ECO:0007669"/>
    <property type="project" value="UniProtKB-EC"/>
</dbReference>
<evidence type="ECO:0000256" key="4">
    <source>
        <dbReference type="ARBA" id="ARBA00022679"/>
    </source>
</evidence>
<sequence length="197" mass="22720">MQKQRALLIIKPDGVQRGIIGKIITRFETVGLKIIGLKFEWVTKEKIIVHYPETDGWFKKVGERTLTNYAKKGLDAKKVFKTDNAIQIGRTVKKWLIKYFQESPVLIMALESYDCIEICRKLSGNTIPVLAAPGTIRGDFSHDTIDLANEQNRPLRNLIHASDTVEDGEKEIKVWFTLEELFSYERADEKFMYLKNV</sequence>
<accession>A0A2M7LYX5</accession>
<comment type="caution">
    <text evidence="9">The sequence shown here is derived from an EMBL/GenBank/DDBJ whole genome shotgun (WGS) entry which is preliminary data.</text>
</comment>
<dbReference type="PRINTS" id="PR01243">
    <property type="entry name" value="NUCDPKINASE"/>
</dbReference>
<dbReference type="SUPFAM" id="SSF54919">
    <property type="entry name" value="Nucleoside diphosphate kinase, NDK"/>
    <property type="match status" value="1"/>
</dbReference>
<dbReference type="SMART" id="SM00562">
    <property type="entry name" value="NDK"/>
    <property type="match status" value="1"/>
</dbReference>
<evidence type="ECO:0000313" key="9">
    <source>
        <dbReference type="EMBL" id="PIX73258.1"/>
    </source>
</evidence>
<dbReference type="GO" id="GO:0006228">
    <property type="term" value="P:UTP biosynthetic process"/>
    <property type="evidence" value="ECO:0007669"/>
    <property type="project" value="InterPro"/>
</dbReference>
<dbReference type="Pfam" id="PF00334">
    <property type="entry name" value="NDK"/>
    <property type="match status" value="2"/>
</dbReference>
<dbReference type="AlphaFoldDB" id="A0A2M7LYX5"/>
<evidence type="ECO:0000313" key="10">
    <source>
        <dbReference type="Proteomes" id="UP000229708"/>
    </source>
</evidence>
<dbReference type="InterPro" id="IPR001564">
    <property type="entry name" value="Nucleoside_diP_kinase"/>
</dbReference>
<evidence type="ECO:0000256" key="5">
    <source>
        <dbReference type="ARBA" id="ARBA00022777"/>
    </source>
</evidence>
<evidence type="ECO:0000256" key="7">
    <source>
        <dbReference type="RuleBase" id="RU004011"/>
    </source>
</evidence>
<evidence type="ECO:0000256" key="6">
    <source>
        <dbReference type="PROSITE-ProRule" id="PRU00706"/>
    </source>
</evidence>
<dbReference type="PANTHER" id="PTHR11349">
    <property type="entry name" value="NUCLEOSIDE DIPHOSPHATE KINASE"/>
    <property type="match status" value="1"/>
</dbReference>
<dbReference type="Proteomes" id="UP000229708">
    <property type="component" value="Unassembled WGS sequence"/>
</dbReference>
<dbReference type="Gene3D" id="3.30.70.141">
    <property type="entry name" value="Nucleoside diphosphate kinase-like domain"/>
    <property type="match status" value="1"/>
</dbReference>
<keyword evidence="5 9" id="KW-0418">Kinase</keyword>
<dbReference type="EMBL" id="PFJI01000101">
    <property type="protein sequence ID" value="PIX73258.1"/>
    <property type="molecule type" value="Genomic_DNA"/>
</dbReference>
<dbReference type="GO" id="GO:0006241">
    <property type="term" value="P:CTP biosynthetic process"/>
    <property type="evidence" value="ECO:0007669"/>
    <property type="project" value="InterPro"/>
</dbReference>
<proteinExistence type="inferred from homology"/>
<gene>
    <name evidence="9" type="ORF">COZ39_02255</name>
</gene>
<dbReference type="GO" id="GO:0006183">
    <property type="term" value="P:GTP biosynthetic process"/>
    <property type="evidence" value="ECO:0007669"/>
    <property type="project" value="InterPro"/>
</dbReference>
<organism evidence="9 10">
    <name type="scientific">Candidatus Roizmanbacteria bacterium CG_4_10_14_3_um_filter_33_21</name>
    <dbReference type="NCBI Taxonomy" id="1974830"/>
    <lineage>
        <taxon>Bacteria</taxon>
        <taxon>Candidatus Roizmaniibacteriota</taxon>
    </lineage>
</organism>
<evidence type="ECO:0000259" key="8">
    <source>
        <dbReference type="SMART" id="SM00562"/>
    </source>
</evidence>
<keyword evidence="4 9" id="KW-0808">Transferase</keyword>
<evidence type="ECO:0000256" key="3">
    <source>
        <dbReference type="ARBA" id="ARBA00012966"/>
    </source>
</evidence>
<feature type="domain" description="Nucleoside diphosphate kinase-like" evidence="8">
    <location>
        <begin position="3"/>
        <end position="183"/>
    </location>
</feature>
<name>A0A2M7LYX5_9BACT</name>
<evidence type="ECO:0000256" key="1">
    <source>
        <dbReference type="ARBA" id="ARBA00001946"/>
    </source>
</evidence>
<dbReference type="PROSITE" id="PS51374">
    <property type="entry name" value="NDPK_LIKE"/>
    <property type="match status" value="1"/>
</dbReference>
<comment type="caution">
    <text evidence="6">Lacks conserved residue(s) required for the propagation of feature annotation.</text>
</comment>
<reference evidence="10" key="1">
    <citation type="submission" date="2017-09" db="EMBL/GenBank/DDBJ databases">
        <title>Depth-based differentiation of microbial function through sediment-hosted aquifers and enrichment of novel symbionts in the deep terrestrial subsurface.</title>
        <authorList>
            <person name="Probst A.J."/>
            <person name="Ladd B."/>
            <person name="Jarett J.K."/>
            <person name="Geller-Mcgrath D.E."/>
            <person name="Sieber C.M.K."/>
            <person name="Emerson J.B."/>
            <person name="Anantharaman K."/>
            <person name="Thomas B.C."/>
            <person name="Malmstrom R."/>
            <person name="Stieglmeier M."/>
            <person name="Klingl A."/>
            <person name="Woyke T."/>
            <person name="Ryan C.M."/>
            <person name="Banfield J.F."/>
        </authorList>
    </citation>
    <scope>NUCLEOTIDE SEQUENCE [LARGE SCALE GENOMIC DNA]</scope>
</reference>
<protein>
    <recommendedName>
        <fullName evidence="3">nucleoside-diphosphate kinase</fullName>
        <ecNumber evidence="3">2.7.4.6</ecNumber>
    </recommendedName>
</protein>
<dbReference type="InterPro" id="IPR034907">
    <property type="entry name" value="NDK-like_dom"/>
</dbReference>
<comment type="similarity">
    <text evidence="2 6 7">Belongs to the NDK family.</text>
</comment>
<dbReference type="EC" id="2.7.4.6" evidence="3"/>
<dbReference type="InterPro" id="IPR036850">
    <property type="entry name" value="NDK-like_dom_sf"/>
</dbReference>